<dbReference type="Proteomes" id="UP001597402">
    <property type="component" value="Unassembled WGS sequence"/>
</dbReference>
<reference evidence="2" key="1">
    <citation type="journal article" date="2019" name="Int. J. Syst. Evol. Microbiol.">
        <title>The Global Catalogue of Microorganisms (GCM) 10K type strain sequencing project: providing services to taxonomists for standard genome sequencing and annotation.</title>
        <authorList>
            <consortium name="The Broad Institute Genomics Platform"/>
            <consortium name="The Broad Institute Genome Sequencing Center for Infectious Disease"/>
            <person name="Wu L."/>
            <person name="Ma J."/>
        </authorList>
    </citation>
    <scope>NUCLEOTIDE SEQUENCE [LARGE SCALE GENOMIC DNA]</scope>
    <source>
        <strain evidence="2">JCM 3338</strain>
    </source>
</reference>
<keyword evidence="2" id="KW-1185">Reference proteome</keyword>
<evidence type="ECO:0000313" key="2">
    <source>
        <dbReference type="Proteomes" id="UP001597402"/>
    </source>
</evidence>
<gene>
    <name evidence="1" type="ORF">ACFSHS_05170</name>
</gene>
<protein>
    <recommendedName>
        <fullName evidence="3">Aldehyde dehydrogenase family protein</fullName>
    </recommendedName>
</protein>
<organism evidence="1 2">
    <name type="scientific">Blastococcus deserti</name>
    <dbReference type="NCBI Taxonomy" id="2259033"/>
    <lineage>
        <taxon>Bacteria</taxon>
        <taxon>Bacillati</taxon>
        <taxon>Actinomycetota</taxon>
        <taxon>Actinomycetes</taxon>
        <taxon>Geodermatophilales</taxon>
        <taxon>Geodermatophilaceae</taxon>
        <taxon>Blastococcus</taxon>
    </lineage>
</organism>
<dbReference type="RefSeq" id="WP_376872641.1">
    <property type="nucleotide sequence ID" value="NZ_JBHUHP010000004.1"/>
</dbReference>
<evidence type="ECO:0008006" key="3">
    <source>
        <dbReference type="Google" id="ProtNLM"/>
    </source>
</evidence>
<comment type="caution">
    <text evidence="1">The sequence shown here is derived from an EMBL/GenBank/DDBJ whole genome shotgun (WGS) entry which is preliminary data.</text>
</comment>
<evidence type="ECO:0000313" key="1">
    <source>
        <dbReference type="EMBL" id="MFD2090960.1"/>
    </source>
</evidence>
<sequence>MRGPSTSPSRRRRTDTRRREEFLLTTLDDRLLQDGRLAARAYGGPTAGGRGTCISFPVPDRPERAALVSDAARRAGELWAAHRDLD</sequence>
<dbReference type="EMBL" id="JBHUHP010000004">
    <property type="protein sequence ID" value="MFD2090960.1"/>
    <property type="molecule type" value="Genomic_DNA"/>
</dbReference>
<accession>A0ABW4X6A1</accession>
<proteinExistence type="predicted"/>
<name>A0ABW4X6A1_9ACTN</name>